<sequence length="121" mass="12731">MAPRTSCGTDENLSASKIQPLDSENKANAPRFQGGAGVSGFEEDVDQSRIDPLGGRGKYQHPAPHADNQGVVGTEGVIGKTKIDPLAGKVNEAQADAPGLNDETVDTARIMPLGEVREEYT</sequence>
<reference evidence="2" key="1">
    <citation type="submission" date="2022-07" db="EMBL/GenBank/DDBJ databases">
        <title>Fungi with potential for degradation of polypropylene.</title>
        <authorList>
            <person name="Gostincar C."/>
        </authorList>
    </citation>
    <scope>NUCLEOTIDE SEQUENCE</scope>
    <source>
        <strain evidence="2">EXF-13308</strain>
    </source>
</reference>
<organism evidence="2 3">
    <name type="scientific">Pleurostoma richardsiae</name>
    <dbReference type="NCBI Taxonomy" id="41990"/>
    <lineage>
        <taxon>Eukaryota</taxon>
        <taxon>Fungi</taxon>
        <taxon>Dikarya</taxon>
        <taxon>Ascomycota</taxon>
        <taxon>Pezizomycotina</taxon>
        <taxon>Sordariomycetes</taxon>
        <taxon>Sordariomycetidae</taxon>
        <taxon>Calosphaeriales</taxon>
        <taxon>Pleurostomataceae</taxon>
        <taxon>Pleurostoma</taxon>
    </lineage>
</organism>
<proteinExistence type="predicted"/>
<feature type="compositionally biased region" description="Polar residues" evidence="1">
    <location>
        <begin position="1"/>
        <end position="17"/>
    </location>
</feature>
<dbReference type="AlphaFoldDB" id="A0AA38RUA8"/>
<keyword evidence="3" id="KW-1185">Reference proteome</keyword>
<evidence type="ECO:0000313" key="2">
    <source>
        <dbReference type="EMBL" id="KAJ9150705.1"/>
    </source>
</evidence>
<evidence type="ECO:0000256" key="1">
    <source>
        <dbReference type="SAM" id="MobiDB-lite"/>
    </source>
</evidence>
<accession>A0AA38RUA8</accession>
<name>A0AA38RUA8_9PEZI</name>
<gene>
    <name evidence="2" type="ORF">NKR23_g3389</name>
</gene>
<comment type="caution">
    <text evidence="2">The sequence shown here is derived from an EMBL/GenBank/DDBJ whole genome shotgun (WGS) entry which is preliminary data.</text>
</comment>
<dbReference type="Proteomes" id="UP001174694">
    <property type="component" value="Unassembled WGS sequence"/>
</dbReference>
<evidence type="ECO:0000313" key="3">
    <source>
        <dbReference type="Proteomes" id="UP001174694"/>
    </source>
</evidence>
<feature type="region of interest" description="Disordered" evidence="1">
    <location>
        <begin position="1"/>
        <end position="72"/>
    </location>
</feature>
<dbReference type="EMBL" id="JANBVO010000007">
    <property type="protein sequence ID" value="KAJ9150705.1"/>
    <property type="molecule type" value="Genomic_DNA"/>
</dbReference>
<protein>
    <submittedName>
        <fullName evidence="2">Uncharacterized protein</fullName>
    </submittedName>
</protein>